<dbReference type="Proteomes" id="UP000265520">
    <property type="component" value="Unassembled WGS sequence"/>
</dbReference>
<feature type="non-terminal residue" evidence="1">
    <location>
        <position position="1"/>
    </location>
</feature>
<evidence type="ECO:0000313" key="1">
    <source>
        <dbReference type="EMBL" id="MCI91689.1"/>
    </source>
</evidence>
<name>A0A392VW30_9FABA</name>
<sequence>KAAAVNGGGCVSAAAVQLQFRFSDLMFSLLLVF</sequence>
<accession>A0A392VW30</accession>
<protein>
    <submittedName>
        <fullName evidence="1">Uncharacterized protein</fullName>
    </submittedName>
</protein>
<reference evidence="1 2" key="1">
    <citation type="journal article" date="2018" name="Front. Plant Sci.">
        <title>Red Clover (Trifolium pratense) and Zigzag Clover (T. medium) - A Picture of Genomic Similarities and Differences.</title>
        <authorList>
            <person name="Dluhosova J."/>
            <person name="Istvanek J."/>
            <person name="Nedelnik J."/>
            <person name="Repkova J."/>
        </authorList>
    </citation>
    <scope>NUCLEOTIDE SEQUENCE [LARGE SCALE GENOMIC DNA]</scope>
    <source>
        <strain evidence="2">cv. 10/8</strain>
        <tissue evidence="1">Leaf</tissue>
    </source>
</reference>
<organism evidence="1 2">
    <name type="scientific">Trifolium medium</name>
    <dbReference type="NCBI Taxonomy" id="97028"/>
    <lineage>
        <taxon>Eukaryota</taxon>
        <taxon>Viridiplantae</taxon>
        <taxon>Streptophyta</taxon>
        <taxon>Embryophyta</taxon>
        <taxon>Tracheophyta</taxon>
        <taxon>Spermatophyta</taxon>
        <taxon>Magnoliopsida</taxon>
        <taxon>eudicotyledons</taxon>
        <taxon>Gunneridae</taxon>
        <taxon>Pentapetalae</taxon>
        <taxon>rosids</taxon>
        <taxon>fabids</taxon>
        <taxon>Fabales</taxon>
        <taxon>Fabaceae</taxon>
        <taxon>Papilionoideae</taxon>
        <taxon>50 kb inversion clade</taxon>
        <taxon>NPAAA clade</taxon>
        <taxon>Hologalegina</taxon>
        <taxon>IRL clade</taxon>
        <taxon>Trifolieae</taxon>
        <taxon>Trifolium</taxon>
    </lineage>
</organism>
<dbReference type="AlphaFoldDB" id="A0A392VW30"/>
<comment type="caution">
    <text evidence="1">The sequence shown here is derived from an EMBL/GenBank/DDBJ whole genome shotgun (WGS) entry which is preliminary data.</text>
</comment>
<proteinExistence type="predicted"/>
<keyword evidence="2" id="KW-1185">Reference proteome</keyword>
<evidence type="ECO:0000313" key="2">
    <source>
        <dbReference type="Proteomes" id="UP000265520"/>
    </source>
</evidence>
<dbReference type="EMBL" id="LXQA011280054">
    <property type="protein sequence ID" value="MCI91689.1"/>
    <property type="molecule type" value="Genomic_DNA"/>
</dbReference>